<gene>
    <name evidence="1" type="ORF">Cflav_PD0777</name>
</gene>
<dbReference type="RefSeq" id="WP_007418254.1">
    <property type="nucleotide sequence ID" value="NZ_ABOX02000059.1"/>
</dbReference>
<dbReference type="EMBL" id="ABOX02000059">
    <property type="protein sequence ID" value="EEF57715.1"/>
    <property type="molecule type" value="Genomic_DNA"/>
</dbReference>
<sequence length="229" mass="26271">MATTTLITKTALRKIYDSLDASFFSAASFRIDTPQKEVFARIHYLDNDSYYFLFYEKDGNMSVQFSPGELKNVHTERIHGLDGCIDKISDWCVYIQRELKTGNPFYDELEKVKAEFAEKLNNHFSDATAHFSSEEAAQLHSRFDELLQKFGELKKQNGINEEELRKVKETVATLQRAIEEVPKKTWYRSAGNKLMDLSKKFLQSKQGQQLIANVGEKLLTGGQPQSPEL</sequence>
<name>B9XR19_PEDPL</name>
<evidence type="ECO:0000313" key="1">
    <source>
        <dbReference type="EMBL" id="EEF57715.1"/>
    </source>
</evidence>
<dbReference type="STRING" id="320771.Cflav_PD0777"/>
<keyword evidence="2" id="KW-1185">Reference proteome</keyword>
<protein>
    <submittedName>
        <fullName evidence="1">Uncharacterized protein</fullName>
    </submittedName>
</protein>
<comment type="caution">
    <text evidence="1">The sequence shown here is derived from an EMBL/GenBank/DDBJ whole genome shotgun (WGS) entry which is preliminary data.</text>
</comment>
<accession>B9XR19</accession>
<dbReference type="Proteomes" id="UP000003688">
    <property type="component" value="Unassembled WGS sequence"/>
</dbReference>
<organism evidence="1 2">
    <name type="scientific">Pedosphaera parvula (strain Ellin514)</name>
    <dbReference type="NCBI Taxonomy" id="320771"/>
    <lineage>
        <taxon>Bacteria</taxon>
        <taxon>Pseudomonadati</taxon>
        <taxon>Verrucomicrobiota</taxon>
        <taxon>Pedosphaerae</taxon>
        <taxon>Pedosphaerales</taxon>
        <taxon>Pedosphaeraceae</taxon>
        <taxon>Pedosphaera</taxon>
    </lineage>
</organism>
<evidence type="ECO:0000313" key="2">
    <source>
        <dbReference type="Proteomes" id="UP000003688"/>
    </source>
</evidence>
<proteinExistence type="predicted"/>
<dbReference type="AlphaFoldDB" id="B9XR19"/>
<reference evidence="1 2" key="1">
    <citation type="journal article" date="2011" name="J. Bacteriol.">
        <title>Genome sequence of 'Pedosphaera parvula' Ellin514, an aerobic Verrucomicrobial isolate from pasture soil.</title>
        <authorList>
            <person name="Kant R."/>
            <person name="van Passel M.W."/>
            <person name="Sangwan P."/>
            <person name="Palva A."/>
            <person name="Lucas S."/>
            <person name="Copeland A."/>
            <person name="Lapidus A."/>
            <person name="Glavina Del Rio T."/>
            <person name="Dalin E."/>
            <person name="Tice H."/>
            <person name="Bruce D."/>
            <person name="Goodwin L."/>
            <person name="Pitluck S."/>
            <person name="Chertkov O."/>
            <person name="Larimer F.W."/>
            <person name="Land M.L."/>
            <person name="Hauser L."/>
            <person name="Brettin T.S."/>
            <person name="Detter J.C."/>
            <person name="Han S."/>
            <person name="de Vos W.M."/>
            <person name="Janssen P.H."/>
            <person name="Smidt H."/>
        </authorList>
    </citation>
    <scope>NUCLEOTIDE SEQUENCE [LARGE SCALE GENOMIC DNA]</scope>
    <source>
        <strain evidence="1 2">Ellin514</strain>
    </source>
</reference>